<dbReference type="AlphaFoldDB" id="A0AAD9I6X7"/>
<gene>
    <name evidence="2" type="ORF">P8C59_005894</name>
</gene>
<evidence type="ECO:0000313" key="2">
    <source>
        <dbReference type="EMBL" id="KAK2071472.1"/>
    </source>
</evidence>
<feature type="region of interest" description="Disordered" evidence="1">
    <location>
        <begin position="1"/>
        <end position="56"/>
    </location>
</feature>
<accession>A0AAD9I6X7</accession>
<reference evidence="2" key="1">
    <citation type="journal article" date="2023" name="Mol. Plant Microbe Interact.">
        <title>Elucidating the Obligate Nature and Biological Capacity of an Invasive Fungal Corn Pathogen.</title>
        <authorList>
            <person name="MacCready J.S."/>
            <person name="Roggenkamp E.M."/>
            <person name="Gdanetz K."/>
            <person name="Chilvers M.I."/>
        </authorList>
    </citation>
    <scope>NUCLEOTIDE SEQUENCE</scope>
    <source>
        <strain evidence="2">PM02</strain>
    </source>
</reference>
<protein>
    <submittedName>
        <fullName evidence="2">Uncharacterized protein</fullName>
    </submittedName>
</protein>
<proteinExistence type="predicted"/>
<feature type="compositionally biased region" description="Basic and acidic residues" evidence="1">
    <location>
        <begin position="1"/>
        <end position="22"/>
    </location>
</feature>
<dbReference type="EMBL" id="JAQQPM010000005">
    <property type="protein sequence ID" value="KAK2071472.1"/>
    <property type="molecule type" value="Genomic_DNA"/>
</dbReference>
<evidence type="ECO:0000313" key="3">
    <source>
        <dbReference type="Proteomes" id="UP001217918"/>
    </source>
</evidence>
<dbReference type="Proteomes" id="UP001217918">
    <property type="component" value="Unassembled WGS sequence"/>
</dbReference>
<name>A0AAD9I6X7_9PEZI</name>
<organism evidence="2 3">
    <name type="scientific">Phyllachora maydis</name>
    <dbReference type="NCBI Taxonomy" id="1825666"/>
    <lineage>
        <taxon>Eukaryota</taxon>
        <taxon>Fungi</taxon>
        <taxon>Dikarya</taxon>
        <taxon>Ascomycota</taxon>
        <taxon>Pezizomycotina</taxon>
        <taxon>Sordariomycetes</taxon>
        <taxon>Sordariomycetidae</taxon>
        <taxon>Phyllachorales</taxon>
        <taxon>Phyllachoraceae</taxon>
        <taxon>Phyllachora</taxon>
    </lineage>
</organism>
<sequence length="135" mass="14605">MARQELADGARQELADGARQELADGAGPELADGAGQDIADGARPDPLNERSQDVTEGAKLDMVLGEHQDARFGPVFSFCDRWRGAEKLVWDDTDWLTREAAAVRLPPDRGRLSSGLGCHGVWTVCGGERFDEAIL</sequence>
<feature type="compositionally biased region" description="Basic and acidic residues" evidence="1">
    <location>
        <begin position="40"/>
        <end position="56"/>
    </location>
</feature>
<keyword evidence="3" id="KW-1185">Reference proteome</keyword>
<comment type="caution">
    <text evidence="2">The sequence shown here is derived from an EMBL/GenBank/DDBJ whole genome shotgun (WGS) entry which is preliminary data.</text>
</comment>
<evidence type="ECO:0000256" key="1">
    <source>
        <dbReference type="SAM" id="MobiDB-lite"/>
    </source>
</evidence>